<comment type="caution">
    <text evidence="1">The sequence shown here is derived from an EMBL/GenBank/DDBJ whole genome shotgun (WGS) entry which is preliminary data.</text>
</comment>
<gene>
    <name evidence="1" type="ORF">MJ956_09585</name>
</gene>
<dbReference type="AlphaFoldDB" id="A0A9X2H709"/>
<evidence type="ECO:0000313" key="2">
    <source>
        <dbReference type="Proteomes" id="UP001155220"/>
    </source>
</evidence>
<name>A0A9X2H709_9HYPH</name>
<keyword evidence="2" id="KW-1185">Reference proteome</keyword>
<dbReference type="RefSeq" id="WP_253964250.1">
    <property type="nucleotide sequence ID" value="NZ_JALHBS010000049.1"/>
</dbReference>
<protein>
    <submittedName>
        <fullName evidence="1">Uncharacterized protein</fullName>
    </submittedName>
</protein>
<reference evidence="1" key="1">
    <citation type="submission" date="2022-03" db="EMBL/GenBank/DDBJ databases">
        <title>Aurantimonas Liuensis sp. Nov., isolated from the hadal seawater of the Mariana Trench.</title>
        <authorList>
            <person name="Liu R."/>
        </authorList>
    </citation>
    <scope>NUCLEOTIDE SEQUENCE</scope>
    <source>
        <strain evidence="1">LRZ36</strain>
    </source>
</reference>
<sequence>MTLKIEVGETRRFLLDRAFYGLSDDRKDRMFARLESDPAVGTPRADRTSLWDWRFGEFEVTYAISDDFGKIVLLELRPYNWNFARIRRNPRGFWTELGTPSTRSTRSSG</sequence>
<dbReference type="EMBL" id="JALHBS010000049">
    <property type="protein sequence ID" value="MCP3055396.1"/>
    <property type="molecule type" value="Genomic_DNA"/>
</dbReference>
<accession>A0A9X2H709</accession>
<evidence type="ECO:0000313" key="1">
    <source>
        <dbReference type="EMBL" id="MCP3055396.1"/>
    </source>
</evidence>
<proteinExistence type="predicted"/>
<dbReference type="Proteomes" id="UP001155220">
    <property type="component" value="Unassembled WGS sequence"/>
</dbReference>
<organism evidence="1 2">
    <name type="scientific">Aurantimonas marianensis</name>
    <dbReference type="NCBI Taxonomy" id="2920428"/>
    <lineage>
        <taxon>Bacteria</taxon>
        <taxon>Pseudomonadati</taxon>
        <taxon>Pseudomonadota</taxon>
        <taxon>Alphaproteobacteria</taxon>
        <taxon>Hyphomicrobiales</taxon>
        <taxon>Aurantimonadaceae</taxon>
        <taxon>Aurantimonas</taxon>
    </lineage>
</organism>